<reference evidence="2" key="1">
    <citation type="submission" date="2012-09" db="EMBL/GenBank/DDBJ databases">
        <authorList>
            <person name="Martin A.A."/>
        </authorList>
    </citation>
    <scope>NUCLEOTIDE SEQUENCE</scope>
</reference>
<dbReference type="STRING" id="6313.A0A0K0D8L9"/>
<protein>
    <submittedName>
        <fullName evidence="3">Interleukin-10</fullName>
    </submittedName>
</protein>
<proteinExistence type="predicted"/>
<reference evidence="3" key="2">
    <citation type="submission" date="2017-02" db="UniProtKB">
        <authorList>
            <consortium name="WormBaseParasite"/>
        </authorList>
    </citation>
    <scope>IDENTIFICATION</scope>
</reference>
<keyword evidence="1" id="KW-0472">Membrane</keyword>
<evidence type="ECO:0000313" key="2">
    <source>
        <dbReference type="Proteomes" id="UP000035642"/>
    </source>
</evidence>
<dbReference type="AlphaFoldDB" id="A0A0K0D8L9"/>
<name>A0A0K0D8L9_ANGCA</name>
<keyword evidence="1" id="KW-1133">Transmembrane helix</keyword>
<accession>A0A0K0D8L9</accession>
<sequence length="188" mass="21247">LLVVVATRASLSPSSPRDCREPQWLIQHYSEKMEIMLGLAQPLSKYQSKYKIMMQYLSQSCLSQDDFVQIPPTMSVPGLRDALVKILRDYAARVELQRGCHEATRSDVRILLSTYLRLQALSVAVTVRKFPLLSILLIIYPLSIVFSCGHLLNSRSFMGYLMKEERKMLLEPGACAACSEATRDECVS</sequence>
<keyword evidence="1" id="KW-0812">Transmembrane</keyword>
<dbReference type="WBParaSite" id="ACAC_0000641401-mRNA-1">
    <property type="protein sequence ID" value="ACAC_0000641401-mRNA-1"/>
    <property type="gene ID" value="ACAC_0000641401"/>
</dbReference>
<evidence type="ECO:0000313" key="3">
    <source>
        <dbReference type="WBParaSite" id="ACAC_0000641401-mRNA-1"/>
    </source>
</evidence>
<evidence type="ECO:0000256" key="1">
    <source>
        <dbReference type="SAM" id="Phobius"/>
    </source>
</evidence>
<keyword evidence="2" id="KW-1185">Reference proteome</keyword>
<dbReference type="Proteomes" id="UP000035642">
    <property type="component" value="Unassembled WGS sequence"/>
</dbReference>
<organism evidence="2 3">
    <name type="scientific">Angiostrongylus cantonensis</name>
    <name type="common">Rat lungworm</name>
    <dbReference type="NCBI Taxonomy" id="6313"/>
    <lineage>
        <taxon>Eukaryota</taxon>
        <taxon>Metazoa</taxon>
        <taxon>Ecdysozoa</taxon>
        <taxon>Nematoda</taxon>
        <taxon>Chromadorea</taxon>
        <taxon>Rhabditida</taxon>
        <taxon>Rhabditina</taxon>
        <taxon>Rhabditomorpha</taxon>
        <taxon>Strongyloidea</taxon>
        <taxon>Metastrongylidae</taxon>
        <taxon>Angiostrongylus</taxon>
    </lineage>
</organism>
<feature type="transmembrane region" description="Helical" evidence="1">
    <location>
        <begin position="130"/>
        <end position="152"/>
    </location>
</feature>